<dbReference type="Proteomes" id="UP000827549">
    <property type="component" value="Chromosome 4"/>
</dbReference>
<gene>
    <name evidence="3" type="ORF">LOC62_04G005707</name>
</gene>
<feature type="transmembrane region" description="Helical" evidence="2">
    <location>
        <begin position="255"/>
        <end position="281"/>
    </location>
</feature>
<keyword evidence="2" id="KW-0812">Transmembrane</keyword>
<dbReference type="RefSeq" id="XP_062628240.1">
    <property type="nucleotide sequence ID" value="XM_062772256.1"/>
</dbReference>
<evidence type="ECO:0000313" key="4">
    <source>
        <dbReference type="Proteomes" id="UP000827549"/>
    </source>
</evidence>
<feature type="compositionally biased region" description="Polar residues" evidence="1">
    <location>
        <begin position="313"/>
        <end position="328"/>
    </location>
</feature>
<proteinExistence type="predicted"/>
<sequence>MTSSSKLARNSRRSRHARSQPSDLGAHNPPSPVDKPAARSVSSGSATLHEERARRSSTNANNAADNAWPTEGGGASPSEASVSPSPTGGSGGGSGDSSSTATATPTEAATTTTQNSQAPPASTATPTPVTTTQQWVPPTSSSPAPPVAVASTSSPPPPPQQSTVVVTETLSSSTAVSALASGTSLAASSVTFVSSTAILTSTLAPTTIAGIMFTPIHTSAVVTVVPSTIKPASTVKATATGTLATQAADPSSNKLAAGAVAGIVVGCLLFLVAVYAFVAIWRRKRDENSALQDECGRGYEGTSADGMYEKTTHTSNLNRSGTTHSALSFSDDPVDRPPRSNGGWHHNYTNDGASGSGGGGTFLSVPYGAPSLPPVQREVVAQSQPQPIPVPSRDSTYSANSEYSNLERHAYDGVSEDAHGVAPLEVRANDDIRLTQFDDWMQYENGLQPANPHSGSTEHIPAQAQVGVALSPPANHQGYDDIYDTYANEPKPSNGPWLRSTPVPVPVSPVQLVQPHYGEVSHA</sequence>
<protein>
    <recommendedName>
        <fullName evidence="5">Mid2 domain-containing protein</fullName>
    </recommendedName>
</protein>
<feature type="compositionally biased region" description="Basic residues" evidence="1">
    <location>
        <begin position="9"/>
        <end position="18"/>
    </location>
</feature>
<dbReference type="AlphaFoldDB" id="A0AAF0YEU2"/>
<organism evidence="3 4">
    <name type="scientific">Vanrija pseudolonga</name>
    <dbReference type="NCBI Taxonomy" id="143232"/>
    <lineage>
        <taxon>Eukaryota</taxon>
        <taxon>Fungi</taxon>
        <taxon>Dikarya</taxon>
        <taxon>Basidiomycota</taxon>
        <taxon>Agaricomycotina</taxon>
        <taxon>Tremellomycetes</taxon>
        <taxon>Trichosporonales</taxon>
        <taxon>Trichosporonaceae</taxon>
        <taxon>Vanrija</taxon>
    </lineage>
</organism>
<evidence type="ECO:0000256" key="1">
    <source>
        <dbReference type="SAM" id="MobiDB-lite"/>
    </source>
</evidence>
<feature type="region of interest" description="Disordered" evidence="1">
    <location>
        <begin position="1"/>
        <end position="163"/>
    </location>
</feature>
<keyword evidence="2" id="KW-1133">Transmembrane helix</keyword>
<feature type="compositionally biased region" description="Low complexity" evidence="1">
    <location>
        <begin position="96"/>
        <end position="153"/>
    </location>
</feature>
<reference evidence="3" key="1">
    <citation type="submission" date="2023-10" db="EMBL/GenBank/DDBJ databases">
        <authorList>
            <person name="Noh H."/>
        </authorList>
    </citation>
    <scope>NUCLEOTIDE SEQUENCE</scope>
    <source>
        <strain evidence="3">DUCC4014</strain>
    </source>
</reference>
<feature type="region of interest" description="Disordered" evidence="1">
    <location>
        <begin position="290"/>
        <end position="398"/>
    </location>
</feature>
<keyword evidence="4" id="KW-1185">Reference proteome</keyword>
<dbReference type="GeneID" id="87808935"/>
<accession>A0AAF0YEU2</accession>
<dbReference type="EMBL" id="CP086717">
    <property type="protein sequence ID" value="WOO82208.1"/>
    <property type="molecule type" value="Genomic_DNA"/>
</dbReference>
<keyword evidence="2" id="KW-0472">Membrane</keyword>
<feature type="compositionally biased region" description="Low complexity" evidence="1">
    <location>
        <begin position="76"/>
        <end position="87"/>
    </location>
</feature>
<evidence type="ECO:0000256" key="2">
    <source>
        <dbReference type="SAM" id="Phobius"/>
    </source>
</evidence>
<evidence type="ECO:0008006" key="5">
    <source>
        <dbReference type="Google" id="ProtNLM"/>
    </source>
</evidence>
<name>A0AAF0YEU2_9TREE</name>
<evidence type="ECO:0000313" key="3">
    <source>
        <dbReference type="EMBL" id="WOO82208.1"/>
    </source>
</evidence>